<evidence type="ECO:0000313" key="13">
    <source>
        <dbReference type="EMBL" id="KAH3662055.1"/>
    </source>
</evidence>
<comment type="caution">
    <text evidence="13">The sequence shown here is derived from an EMBL/GenBank/DDBJ whole genome shotgun (WGS) entry which is preliminary data.</text>
</comment>
<dbReference type="PANTHER" id="PTHR12801:SF118">
    <property type="entry name" value="RNA EXONUCLEASE 3"/>
    <property type="match status" value="1"/>
</dbReference>
<feature type="domain" description="Exonuclease" evidence="12">
    <location>
        <begin position="244"/>
        <end position="401"/>
    </location>
</feature>
<dbReference type="Gene3D" id="3.30.420.10">
    <property type="entry name" value="Ribonuclease H-like superfamily/Ribonuclease H"/>
    <property type="match status" value="1"/>
</dbReference>
<evidence type="ECO:0000259" key="12">
    <source>
        <dbReference type="SMART" id="SM00479"/>
    </source>
</evidence>
<keyword evidence="6" id="KW-0540">Nuclease</keyword>
<dbReference type="InterPro" id="IPR012337">
    <property type="entry name" value="RNaseH-like_sf"/>
</dbReference>
<dbReference type="InterPro" id="IPR036397">
    <property type="entry name" value="RNaseH_sf"/>
</dbReference>
<evidence type="ECO:0000256" key="7">
    <source>
        <dbReference type="ARBA" id="ARBA00022801"/>
    </source>
</evidence>
<evidence type="ECO:0000256" key="1">
    <source>
        <dbReference type="ARBA" id="ARBA00004123"/>
    </source>
</evidence>
<dbReference type="InterPro" id="IPR013520">
    <property type="entry name" value="Ribonucl_H"/>
</dbReference>
<keyword evidence="5" id="KW-0698">rRNA processing</keyword>
<evidence type="ECO:0000313" key="14">
    <source>
        <dbReference type="Proteomes" id="UP000769157"/>
    </source>
</evidence>
<dbReference type="GO" id="GO:0004527">
    <property type="term" value="F:exonuclease activity"/>
    <property type="evidence" value="ECO:0007669"/>
    <property type="project" value="UniProtKB-KW"/>
</dbReference>
<dbReference type="GO" id="GO:0006364">
    <property type="term" value="P:rRNA processing"/>
    <property type="evidence" value="ECO:0007669"/>
    <property type="project" value="UniProtKB-KW"/>
</dbReference>
<keyword evidence="14" id="KW-1185">Reference proteome</keyword>
<dbReference type="SUPFAM" id="SSF53098">
    <property type="entry name" value="Ribonuclease H-like"/>
    <property type="match status" value="1"/>
</dbReference>
<dbReference type="GO" id="GO:0003676">
    <property type="term" value="F:nucleic acid binding"/>
    <property type="evidence" value="ECO:0007669"/>
    <property type="project" value="InterPro"/>
</dbReference>
<evidence type="ECO:0000256" key="3">
    <source>
        <dbReference type="ARBA" id="ARBA00006357"/>
    </source>
</evidence>
<keyword evidence="7" id="KW-0378">Hydrolase</keyword>
<evidence type="ECO:0000256" key="2">
    <source>
        <dbReference type="ARBA" id="ARBA00004496"/>
    </source>
</evidence>
<dbReference type="OrthoDB" id="3996471at2759"/>
<reference evidence="13" key="2">
    <citation type="submission" date="2021-01" db="EMBL/GenBank/DDBJ databases">
        <authorList>
            <person name="Schikora-Tamarit M.A."/>
        </authorList>
    </citation>
    <scope>NUCLEOTIDE SEQUENCE</scope>
    <source>
        <strain evidence="13">CBS6075</strain>
    </source>
</reference>
<protein>
    <recommendedName>
        <fullName evidence="11">RNA exonuclease 3</fullName>
    </recommendedName>
</protein>
<sequence>MSKRKIESIDPFDTAKNVVKLVPRPVVPFAPTNYADRNHYLRIFHEQLKKLNVPDAVAVAVDKEHEVASATKTQAEYVRLIKRTMYEYVKKKPKVAKGPIEPSASEYLKRLQTLCVSESMLKRHGFVMEIPEARQHGETLECGHCRVTFLAAKEYEPDHKSVCRFHPGKIITSLSSGIKKWNHNYANRHYSCCNEVPGHTEGCQKLDKHVFKLTDPAEMHYQLPFATIEELRQKYDVKDPPKYDAIGLDCEMCYTSRGFEMMKLSLVKFPECTAIMDEIVKPKGEVIDLNTFVSGVESIPDDAMTWEQMLEKMARLTDENTVIIGHGLENDLNVLRIIYPKIVDTAILFSERTVDPRRKDPLKRLAWKFLSRNIQGGQHDSLEDAIVPLEIVKKRLDKLPPSSS</sequence>
<dbReference type="GO" id="GO:0005634">
    <property type="term" value="C:nucleus"/>
    <property type="evidence" value="ECO:0007669"/>
    <property type="project" value="UniProtKB-SubCell"/>
</dbReference>
<name>A0A9P8NYF1_9ASCO</name>
<evidence type="ECO:0000256" key="6">
    <source>
        <dbReference type="ARBA" id="ARBA00022722"/>
    </source>
</evidence>
<reference evidence="13" key="1">
    <citation type="journal article" date="2021" name="Open Biol.">
        <title>Shared evolutionary footprints suggest mitochondrial oxidative damage underlies multiple complex I losses in fungi.</title>
        <authorList>
            <person name="Schikora-Tamarit M.A."/>
            <person name="Marcet-Houben M."/>
            <person name="Nosek J."/>
            <person name="Gabaldon T."/>
        </authorList>
    </citation>
    <scope>NUCLEOTIDE SEQUENCE</scope>
    <source>
        <strain evidence="13">CBS6075</strain>
    </source>
</reference>
<accession>A0A9P8NYF1</accession>
<comment type="function">
    <text evidence="10">3' to 5' exoribonuclease required for proper 3' end maturation of MRP RNA and of the U5L snRNA.</text>
</comment>
<comment type="subcellular location">
    <subcellularLocation>
        <location evidence="2">Cytoplasm</location>
    </subcellularLocation>
    <subcellularLocation>
        <location evidence="1">Nucleus</location>
    </subcellularLocation>
</comment>
<dbReference type="EMBL" id="JAEUBE010000414">
    <property type="protein sequence ID" value="KAH3662055.1"/>
    <property type="molecule type" value="Genomic_DNA"/>
</dbReference>
<evidence type="ECO:0000256" key="8">
    <source>
        <dbReference type="ARBA" id="ARBA00022839"/>
    </source>
</evidence>
<evidence type="ECO:0000256" key="11">
    <source>
        <dbReference type="ARBA" id="ARBA00039985"/>
    </source>
</evidence>
<keyword evidence="9" id="KW-0539">Nucleus</keyword>
<dbReference type="GO" id="GO:0005737">
    <property type="term" value="C:cytoplasm"/>
    <property type="evidence" value="ECO:0007669"/>
    <property type="project" value="UniProtKB-SubCell"/>
</dbReference>
<dbReference type="InterPro" id="IPR034922">
    <property type="entry name" value="REX1-like_exo"/>
</dbReference>
<dbReference type="RefSeq" id="XP_046059159.1">
    <property type="nucleotide sequence ID" value="XM_046207502.1"/>
</dbReference>
<keyword evidence="4" id="KW-0963">Cytoplasm</keyword>
<dbReference type="PANTHER" id="PTHR12801">
    <property type="entry name" value="RNA EXONUCLEASE REXO1 / RECO3 FAMILY MEMBER-RELATED"/>
    <property type="match status" value="1"/>
</dbReference>
<keyword evidence="8" id="KW-0269">Exonuclease</keyword>
<dbReference type="CDD" id="cd06145">
    <property type="entry name" value="REX1_like"/>
    <property type="match status" value="1"/>
</dbReference>
<dbReference type="SMART" id="SM00479">
    <property type="entry name" value="EXOIII"/>
    <property type="match status" value="1"/>
</dbReference>
<evidence type="ECO:0000256" key="10">
    <source>
        <dbReference type="ARBA" id="ARBA00037201"/>
    </source>
</evidence>
<dbReference type="AlphaFoldDB" id="A0A9P8NYF1"/>
<proteinExistence type="inferred from homology"/>
<dbReference type="Proteomes" id="UP000769157">
    <property type="component" value="Unassembled WGS sequence"/>
</dbReference>
<dbReference type="InterPro" id="IPR047021">
    <property type="entry name" value="REXO1/3/4-like"/>
</dbReference>
<evidence type="ECO:0000256" key="4">
    <source>
        <dbReference type="ARBA" id="ARBA00022490"/>
    </source>
</evidence>
<comment type="similarity">
    <text evidence="3">Belongs to the REXO1/REXO3 family.</text>
</comment>
<organism evidence="13 14">
    <name type="scientific">Ogataea philodendri</name>
    <dbReference type="NCBI Taxonomy" id="1378263"/>
    <lineage>
        <taxon>Eukaryota</taxon>
        <taxon>Fungi</taxon>
        <taxon>Dikarya</taxon>
        <taxon>Ascomycota</taxon>
        <taxon>Saccharomycotina</taxon>
        <taxon>Pichiomycetes</taxon>
        <taxon>Pichiales</taxon>
        <taxon>Pichiaceae</taxon>
        <taxon>Ogataea</taxon>
    </lineage>
</organism>
<gene>
    <name evidence="13" type="ORF">OGAPHI_006236</name>
</gene>
<evidence type="ECO:0000256" key="5">
    <source>
        <dbReference type="ARBA" id="ARBA00022552"/>
    </source>
</evidence>
<dbReference type="GeneID" id="70238200"/>
<evidence type="ECO:0000256" key="9">
    <source>
        <dbReference type="ARBA" id="ARBA00023242"/>
    </source>
</evidence>